<keyword evidence="1" id="KW-0812">Transmembrane</keyword>
<dbReference type="Proteomes" id="UP000240920">
    <property type="component" value="Segment"/>
</dbReference>
<dbReference type="KEGG" id="vg:30306434"/>
<dbReference type="Proteomes" id="UP000240804">
    <property type="component" value="Segment"/>
</dbReference>
<organism evidence="4 5">
    <name type="scientific">Synechococcus phage S-CAM3</name>
    <dbReference type="NCBI Taxonomy" id="1883366"/>
    <lineage>
        <taxon>Viruses</taxon>
        <taxon>Duplodnaviria</taxon>
        <taxon>Heunggongvirae</taxon>
        <taxon>Uroviricota</taxon>
        <taxon>Caudoviricetes</taxon>
        <taxon>Pantevenvirales</taxon>
        <taxon>Kyanoviridae</taxon>
        <taxon>Charybdisvirus</taxon>
        <taxon>Charybdisvirus scam3</taxon>
    </lineage>
</organism>
<dbReference type="GeneID" id="30306434"/>
<sequence>MFTIMATAAEREAQAAQAAKEPEVKKPSGKPSGFKIFISTVGALFAISHLGLLGYLIDRKAEPEVPQVPTINIPRGDYSSYTIEAGPSGYKIQYKANDPAILESEKSLNLDQEKKGLFGRGGTEKRTEYRRDQYTMDGTRNIGGGEIGEVGKTGGVSAECIAADAGARSQGAMAGSAIAAGVAVPAAMSIPYVGWLAGGWALLLGQKAGSSLGSTVGQVFNDC</sequence>
<dbReference type="EMBL" id="KU686197">
    <property type="protein sequence ID" value="AOV58648.1"/>
    <property type="molecule type" value="Genomic_DNA"/>
</dbReference>
<evidence type="ECO:0000313" key="2">
    <source>
        <dbReference type="EMBL" id="AOV58648.1"/>
    </source>
</evidence>
<evidence type="ECO:0000256" key="1">
    <source>
        <dbReference type="SAM" id="Phobius"/>
    </source>
</evidence>
<dbReference type="Proteomes" id="UP000204537">
    <property type="component" value="Segment"/>
</dbReference>
<dbReference type="OrthoDB" id="13761at10239"/>
<gene>
    <name evidence="4" type="ORF">C421010_144</name>
    <name evidence="2" type="ORF">S250808_143</name>
    <name evidence="3" type="ORF">T040910_144</name>
</gene>
<protein>
    <submittedName>
        <fullName evidence="4">Uncharacterized protein</fullName>
    </submittedName>
</protein>
<reference evidence="5 6" key="1">
    <citation type="journal article" date="2016" name="Virology">
        <title>The genomic content and context of auxiliary metabolic genes in marine cyanomyoviruses.</title>
        <authorList>
            <person name="Crummett L.T."/>
            <person name="Puxty R.J."/>
            <person name="Weihe C."/>
            <person name="Marston M.F."/>
            <person name="Martiny J.B."/>
        </authorList>
    </citation>
    <scope>NUCLEOTIDE SEQUENCE [LARGE SCALE GENOMIC DNA]</scope>
    <source>
        <strain evidence="2">0808SB25</strain>
        <strain evidence="3">0910TB04</strain>
        <strain evidence="4">1010CC42</strain>
    </source>
</reference>
<keyword evidence="5" id="KW-1185">Reference proteome</keyword>
<evidence type="ECO:0000313" key="6">
    <source>
        <dbReference type="Proteomes" id="UP000240804"/>
    </source>
</evidence>
<proteinExistence type="predicted"/>
<dbReference type="EMBL" id="KU686198">
    <property type="protein sequence ID" value="AOV58888.1"/>
    <property type="molecule type" value="Genomic_DNA"/>
</dbReference>
<name>A0A1D8KKK5_9CAUD</name>
<evidence type="ECO:0000313" key="4">
    <source>
        <dbReference type="EMBL" id="AOV59127.1"/>
    </source>
</evidence>
<accession>A0A1D8KKK5</accession>
<evidence type="ECO:0000313" key="5">
    <source>
        <dbReference type="Proteomes" id="UP000204537"/>
    </source>
</evidence>
<keyword evidence="1" id="KW-0472">Membrane</keyword>
<dbReference type="RefSeq" id="YP_009321407.1">
    <property type="nucleotide sequence ID" value="NC_031906.1"/>
</dbReference>
<evidence type="ECO:0000313" key="3">
    <source>
        <dbReference type="EMBL" id="AOV58888.1"/>
    </source>
</evidence>
<feature type="transmembrane region" description="Helical" evidence="1">
    <location>
        <begin position="34"/>
        <end position="57"/>
    </location>
</feature>
<keyword evidence="1" id="KW-1133">Transmembrane helix</keyword>
<dbReference type="EMBL" id="KU686199">
    <property type="protein sequence ID" value="AOV59127.1"/>
    <property type="molecule type" value="Genomic_DNA"/>
</dbReference>